<feature type="transmembrane region" description="Helical" evidence="7">
    <location>
        <begin position="141"/>
        <end position="162"/>
    </location>
</feature>
<evidence type="ECO:0000256" key="1">
    <source>
        <dbReference type="ARBA" id="ARBA00004651"/>
    </source>
</evidence>
<dbReference type="InterPro" id="IPR035906">
    <property type="entry name" value="MetI-like_sf"/>
</dbReference>
<keyword evidence="5 7" id="KW-1133">Transmembrane helix</keyword>
<dbReference type="SUPFAM" id="SSF161098">
    <property type="entry name" value="MetI-like"/>
    <property type="match status" value="1"/>
</dbReference>
<keyword evidence="9" id="KW-0762">Sugar transport</keyword>
<dbReference type="InterPro" id="IPR000515">
    <property type="entry name" value="MetI-like"/>
</dbReference>
<comment type="similarity">
    <text evidence="7">Belongs to the binding-protein-dependent transport system permease family.</text>
</comment>
<gene>
    <name evidence="9" type="ORF">SAMN05421504_101182</name>
</gene>
<evidence type="ECO:0000256" key="3">
    <source>
        <dbReference type="ARBA" id="ARBA00022475"/>
    </source>
</evidence>
<organism evidence="9 10">
    <name type="scientific">Amycolatopsis xylanica</name>
    <dbReference type="NCBI Taxonomy" id="589385"/>
    <lineage>
        <taxon>Bacteria</taxon>
        <taxon>Bacillati</taxon>
        <taxon>Actinomycetota</taxon>
        <taxon>Actinomycetes</taxon>
        <taxon>Pseudonocardiales</taxon>
        <taxon>Pseudonocardiaceae</taxon>
        <taxon>Amycolatopsis</taxon>
    </lineage>
</organism>
<feature type="transmembrane region" description="Helical" evidence="7">
    <location>
        <begin position="245"/>
        <end position="266"/>
    </location>
</feature>
<evidence type="ECO:0000313" key="9">
    <source>
        <dbReference type="EMBL" id="SDW29376.1"/>
    </source>
</evidence>
<keyword evidence="6 7" id="KW-0472">Membrane</keyword>
<protein>
    <submittedName>
        <fullName evidence="9">Multiple sugar transport system permease protein</fullName>
    </submittedName>
</protein>
<dbReference type="EMBL" id="FNON01000001">
    <property type="protein sequence ID" value="SDW29376.1"/>
    <property type="molecule type" value="Genomic_DNA"/>
</dbReference>
<dbReference type="AlphaFoldDB" id="A0A1H2SCJ6"/>
<dbReference type="PANTHER" id="PTHR43744">
    <property type="entry name" value="ABC TRANSPORTER PERMEASE PROTEIN MG189-RELATED-RELATED"/>
    <property type="match status" value="1"/>
</dbReference>
<dbReference type="PANTHER" id="PTHR43744:SF12">
    <property type="entry name" value="ABC TRANSPORTER PERMEASE PROTEIN MG189-RELATED"/>
    <property type="match status" value="1"/>
</dbReference>
<name>A0A1H2SCJ6_9PSEU</name>
<sequence length="282" mass="30503">MTRPRKSRALTAVMALYLVYTLVPLLWLIINATKTQAALFTTSGLSFGGPFALFDNIGQTFTYHDGIFFRWLGNTLLYVVVGAGGATILATAAGYGLAKYRFPGRRAVFAVVLGAVAVPGTALAVPTFLLFSKLGLTNTPLAIIIPSLISPFGLYLIWVYAADAIPDELLEAARIDGAGEIRIFLTVTLRQLVPGIVTVALFTMVQTWNNYFLPLIMLSEPKWYPLTVGLNQWSAQANGAGAQPIFNLVLTGSLLTIIPLVLAFLLMQRFWQSGLSAGSVKQ</sequence>
<evidence type="ECO:0000256" key="4">
    <source>
        <dbReference type="ARBA" id="ARBA00022692"/>
    </source>
</evidence>
<proteinExistence type="inferred from homology"/>
<accession>A0A1H2SCJ6</accession>
<keyword evidence="2 7" id="KW-0813">Transport</keyword>
<dbReference type="Gene3D" id="1.10.3720.10">
    <property type="entry name" value="MetI-like"/>
    <property type="match status" value="1"/>
</dbReference>
<feature type="transmembrane region" description="Helical" evidence="7">
    <location>
        <begin position="76"/>
        <end position="95"/>
    </location>
</feature>
<evidence type="ECO:0000256" key="5">
    <source>
        <dbReference type="ARBA" id="ARBA00022989"/>
    </source>
</evidence>
<feature type="domain" description="ABC transmembrane type-1" evidence="8">
    <location>
        <begin position="72"/>
        <end position="267"/>
    </location>
</feature>
<dbReference type="GO" id="GO:0055085">
    <property type="term" value="P:transmembrane transport"/>
    <property type="evidence" value="ECO:0007669"/>
    <property type="project" value="InterPro"/>
</dbReference>
<keyword evidence="10" id="KW-1185">Reference proteome</keyword>
<feature type="transmembrane region" description="Helical" evidence="7">
    <location>
        <begin position="12"/>
        <end position="30"/>
    </location>
</feature>
<dbReference type="Proteomes" id="UP000199515">
    <property type="component" value="Unassembled WGS sequence"/>
</dbReference>
<dbReference type="STRING" id="589385.SAMN05421504_101182"/>
<dbReference type="CDD" id="cd06261">
    <property type="entry name" value="TM_PBP2"/>
    <property type="match status" value="1"/>
</dbReference>
<comment type="subcellular location">
    <subcellularLocation>
        <location evidence="1 7">Cell membrane</location>
        <topology evidence="1 7">Multi-pass membrane protein</topology>
    </subcellularLocation>
</comment>
<evidence type="ECO:0000256" key="7">
    <source>
        <dbReference type="RuleBase" id="RU363032"/>
    </source>
</evidence>
<evidence type="ECO:0000313" key="10">
    <source>
        <dbReference type="Proteomes" id="UP000199515"/>
    </source>
</evidence>
<feature type="transmembrane region" description="Helical" evidence="7">
    <location>
        <begin position="183"/>
        <end position="205"/>
    </location>
</feature>
<keyword evidence="3" id="KW-1003">Cell membrane</keyword>
<feature type="transmembrane region" description="Helical" evidence="7">
    <location>
        <begin position="107"/>
        <end position="129"/>
    </location>
</feature>
<keyword evidence="4 7" id="KW-0812">Transmembrane</keyword>
<dbReference type="GO" id="GO:0005886">
    <property type="term" value="C:plasma membrane"/>
    <property type="evidence" value="ECO:0007669"/>
    <property type="project" value="UniProtKB-SubCell"/>
</dbReference>
<dbReference type="Pfam" id="PF00528">
    <property type="entry name" value="BPD_transp_1"/>
    <property type="match status" value="1"/>
</dbReference>
<evidence type="ECO:0000259" key="8">
    <source>
        <dbReference type="PROSITE" id="PS50928"/>
    </source>
</evidence>
<evidence type="ECO:0000256" key="2">
    <source>
        <dbReference type="ARBA" id="ARBA00022448"/>
    </source>
</evidence>
<reference evidence="9 10" key="1">
    <citation type="submission" date="2016-10" db="EMBL/GenBank/DDBJ databases">
        <authorList>
            <person name="de Groot N.N."/>
        </authorList>
    </citation>
    <scope>NUCLEOTIDE SEQUENCE [LARGE SCALE GENOMIC DNA]</scope>
    <source>
        <strain evidence="9 10">CPCC 202699</strain>
    </source>
</reference>
<dbReference type="PROSITE" id="PS50928">
    <property type="entry name" value="ABC_TM1"/>
    <property type="match status" value="1"/>
</dbReference>
<evidence type="ECO:0000256" key="6">
    <source>
        <dbReference type="ARBA" id="ARBA00023136"/>
    </source>
</evidence>